<feature type="binding site" evidence="6">
    <location>
        <position position="300"/>
    </location>
    <ligand>
        <name>substrate</name>
    </ligand>
</feature>
<evidence type="ECO:0000256" key="6">
    <source>
        <dbReference type="PIRSR" id="PIRSR038994-2"/>
    </source>
</evidence>
<dbReference type="EMBL" id="VUNS01000021">
    <property type="protein sequence ID" value="MST98650.1"/>
    <property type="molecule type" value="Genomic_DNA"/>
</dbReference>
<keyword evidence="4" id="KW-0119">Carbohydrate metabolism</keyword>
<comment type="caution">
    <text evidence="9">The sequence shown here is derived from an EMBL/GenBank/DDBJ whole genome shotgun (WGS) entry which is preliminary data.</text>
</comment>
<evidence type="ECO:0000259" key="8">
    <source>
        <dbReference type="Pfam" id="PF01979"/>
    </source>
</evidence>
<accession>A0A844G4B8</accession>
<keyword evidence="2 7" id="KW-0479">Metal-binding</keyword>
<evidence type="ECO:0000256" key="7">
    <source>
        <dbReference type="PIRSR" id="PIRSR038994-3"/>
    </source>
</evidence>
<organism evidence="9 10">
    <name type="scientific">Victivallis lenta</name>
    <dbReference type="NCBI Taxonomy" id="2606640"/>
    <lineage>
        <taxon>Bacteria</taxon>
        <taxon>Pseudomonadati</taxon>
        <taxon>Lentisphaerota</taxon>
        <taxon>Lentisphaeria</taxon>
        <taxon>Victivallales</taxon>
        <taxon>Victivallaceae</taxon>
        <taxon>Victivallis</taxon>
    </lineage>
</organism>
<feature type="binding site" evidence="7">
    <location>
        <position position="265"/>
    </location>
    <ligand>
        <name>Zn(2+)</name>
        <dbReference type="ChEBI" id="CHEBI:29105"/>
    </ligand>
</feature>
<dbReference type="PANTHER" id="PTHR11113">
    <property type="entry name" value="N-ACETYLGLUCOSAMINE-6-PHOSPHATE DEACETYLASE"/>
    <property type="match status" value="1"/>
</dbReference>
<dbReference type="InterPro" id="IPR006680">
    <property type="entry name" value="Amidohydro-rel"/>
</dbReference>
<dbReference type="AlphaFoldDB" id="A0A844G4B8"/>
<dbReference type="GO" id="GO:0046872">
    <property type="term" value="F:metal ion binding"/>
    <property type="evidence" value="ECO:0007669"/>
    <property type="project" value="UniProtKB-KW"/>
</dbReference>
<gene>
    <name evidence="9" type="primary">nagA</name>
    <name evidence="9" type="ORF">FYJ85_16545</name>
</gene>
<dbReference type="Gene3D" id="2.30.40.10">
    <property type="entry name" value="Urease, subunit C, domain 1"/>
    <property type="match status" value="1"/>
</dbReference>
<evidence type="ECO:0000313" key="10">
    <source>
        <dbReference type="Proteomes" id="UP000435649"/>
    </source>
</evidence>
<dbReference type="PANTHER" id="PTHR11113:SF14">
    <property type="entry name" value="N-ACETYLGLUCOSAMINE-6-PHOSPHATE DEACETYLASE"/>
    <property type="match status" value="1"/>
</dbReference>
<evidence type="ECO:0000256" key="1">
    <source>
        <dbReference type="ARBA" id="ARBA00010716"/>
    </source>
</evidence>
<dbReference type="SUPFAM" id="SSF51338">
    <property type="entry name" value="Composite domain of metallo-dependent hydrolases"/>
    <property type="match status" value="1"/>
</dbReference>
<dbReference type="Gene3D" id="3.20.20.140">
    <property type="entry name" value="Metal-dependent hydrolases"/>
    <property type="match status" value="1"/>
</dbReference>
<feature type="binding site" evidence="6">
    <location>
        <begin position="356"/>
        <end position="358"/>
    </location>
    <ligand>
        <name>substrate</name>
    </ligand>
</feature>
<dbReference type="GO" id="GO:0006046">
    <property type="term" value="P:N-acetylglucosamine catabolic process"/>
    <property type="evidence" value="ECO:0007669"/>
    <property type="project" value="TreeGrafter"/>
</dbReference>
<dbReference type="InterPro" id="IPR003764">
    <property type="entry name" value="GlcNAc_6-P_deAcase"/>
</dbReference>
<feature type="binding site" evidence="6">
    <location>
        <position position="189"/>
    </location>
    <ligand>
        <name>substrate</name>
    </ligand>
</feature>
<evidence type="ECO:0000313" key="9">
    <source>
        <dbReference type="EMBL" id="MST98650.1"/>
    </source>
</evidence>
<reference evidence="9 10" key="1">
    <citation type="submission" date="2019-08" db="EMBL/GenBank/DDBJ databases">
        <title>In-depth cultivation of the pig gut microbiome towards novel bacterial diversity and tailored functional studies.</title>
        <authorList>
            <person name="Wylensek D."/>
            <person name="Hitch T.C.A."/>
            <person name="Clavel T."/>
        </authorList>
    </citation>
    <scope>NUCLEOTIDE SEQUENCE [LARGE SCALE GENOMIC DNA]</scope>
    <source>
        <strain evidence="9 10">BBE-744-WT-12</strain>
    </source>
</reference>
<sequence>MNRCGSPDSGQWRIPAPRRFRNPRITWAQPAGWSDIWGRNMKNRTRRLYLADYLITPDRRIDTGAVLCENERILAVGGLSAFQMEPELEVFEFMNAYLTPGFIDTHIHGAGGFDASSVDLSPKPIESMSTILAERGVTSFFPTVVAAPREQMLSNLQRLAGEMARELPGADAAGINIEGPFINPFKRGAQEEESIIPIDLGYARELIEAGNGLVKIMTFAPELENAEKLVELLLEYGVKPSMGHSVANEVQTLRAIDAGASYCTHLFNGMPPLHQREMGLSSIALTDDRVTVELIIDGRHIHPRMVDLACRCKTSSKLVGISDCTMAAGMPNGEYRIGPSMIRVKDGYSQTDQGILAGTTTMLDTGWHSLMSGGHLTELQAASAVTSNPANAFQLKDRGLLLPNRRADLAVYESNTNRPLLTVCNGRIVYRAEDRKK</sequence>
<dbReference type="Proteomes" id="UP000435649">
    <property type="component" value="Unassembled WGS sequence"/>
</dbReference>
<proteinExistence type="inferred from homology"/>
<feature type="binding site" evidence="6">
    <location>
        <begin position="268"/>
        <end position="269"/>
    </location>
    <ligand>
        <name>substrate</name>
    </ligand>
</feature>
<dbReference type="Pfam" id="PF01979">
    <property type="entry name" value="Amidohydro_1"/>
    <property type="match status" value="1"/>
</dbReference>
<feature type="binding site" evidence="6">
    <location>
        <position position="276"/>
    </location>
    <ligand>
        <name>substrate</name>
    </ligand>
</feature>
<comment type="similarity">
    <text evidence="1">Belongs to the metallo-dependent hydrolases superfamily. NagA family.</text>
</comment>
<evidence type="ECO:0000256" key="2">
    <source>
        <dbReference type="ARBA" id="ARBA00022723"/>
    </source>
</evidence>
<dbReference type="PIRSF" id="PIRSF038994">
    <property type="entry name" value="NagA"/>
    <property type="match status" value="1"/>
</dbReference>
<keyword evidence="3 9" id="KW-0378">Hydrolase</keyword>
<feature type="active site" description="Proton donor/acceptor" evidence="5">
    <location>
        <position position="323"/>
    </location>
</feature>
<dbReference type="SUPFAM" id="SSF51556">
    <property type="entry name" value="Metallo-dependent hydrolases"/>
    <property type="match status" value="1"/>
</dbReference>
<protein>
    <submittedName>
        <fullName evidence="9">N-acetylglucosamine-6-phosphate deacetylase</fullName>
        <ecNumber evidence="9">3.5.1.25</ecNumber>
    </submittedName>
</protein>
<name>A0A844G4B8_9BACT</name>
<dbReference type="NCBIfam" id="TIGR00221">
    <property type="entry name" value="nagA"/>
    <property type="match status" value="1"/>
</dbReference>
<dbReference type="GO" id="GO:0008448">
    <property type="term" value="F:N-acetylglucosamine-6-phosphate deacetylase activity"/>
    <property type="evidence" value="ECO:0007669"/>
    <property type="project" value="UniProtKB-EC"/>
</dbReference>
<dbReference type="InterPro" id="IPR011059">
    <property type="entry name" value="Metal-dep_hydrolase_composite"/>
</dbReference>
<evidence type="ECO:0000256" key="5">
    <source>
        <dbReference type="PIRSR" id="PIRSR038994-1"/>
    </source>
</evidence>
<feature type="domain" description="Amidohydrolase-related" evidence="8">
    <location>
        <begin position="97"/>
        <end position="429"/>
    </location>
</feature>
<feature type="binding site" evidence="7">
    <location>
        <position position="178"/>
    </location>
    <ligand>
        <name>Zn(2+)</name>
        <dbReference type="ChEBI" id="CHEBI:29105"/>
    </ligand>
</feature>
<dbReference type="EC" id="3.5.1.25" evidence="9"/>
<feature type="binding site" evidence="7">
    <location>
        <position position="244"/>
    </location>
    <ligand>
        <name>Zn(2+)</name>
        <dbReference type="ChEBI" id="CHEBI:29105"/>
    </ligand>
</feature>
<evidence type="ECO:0000256" key="3">
    <source>
        <dbReference type="ARBA" id="ARBA00022801"/>
    </source>
</evidence>
<keyword evidence="10" id="KW-1185">Reference proteome</keyword>
<evidence type="ECO:0000256" key="4">
    <source>
        <dbReference type="ARBA" id="ARBA00023277"/>
    </source>
</evidence>
<dbReference type="InterPro" id="IPR032466">
    <property type="entry name" value="Metal_Hydrolase"/>
</dbReference>
<comment type="cofactor">
    <cofactor evidence="7">
        <name>a divalent metal cation</name>
        <dbReference type="ChEBI" id="CHEBI:60240"/>
    </cofactor>
    <text evidence="7">Binds 1 divalent metal cation per subunit.</text>
</comment>